<dbReference type="InterPro" id="IPR045224">
    <property type="entry name" value="HDZip_class_I_plant"/>
</dbReference>
<evidence type="ECO:0000256" key="12">
    <source>
        <dbReference type="SAM" id="Coils"/>
    </source>
</evidence>
<evidence type="ECO:0000256" key="14">
    <source>
        <dbReference type="SAM" id="Phobius"/>
    </source>
</evidence>
<sequence>MAAWVSCLHLWPLSLSLSLSLSTPSLTPVLQSCSARKEIGITANSFVRATRLLLFQDPCRSLTIESPPFPNPFQSSAAKCRSQMKRQSKRPTASRDSPETGTGTVQRSCCLRDLLVFCVLLASVTEYLWSILLVCFSHFMMSVALHLPAFHFPIWFATHVLRSSSKSERRYVLNRTRVYIIIAVDKQLALAESLTARKTEPDELGEKKRRLAPDQVRALERCFEADNRLDPDRKARVARDLALNPRQVAVWFQNRRARWKAKALHRDFAALRARHDALRRDKDALAAEIRELRQKLAEPAAVKTEATGSDTAEARPTTTTTAGAPAPPAGGCKDGSSDSDSSVVLNDDVDASPYSGAAFEQPGAFAGFGAPFLAASAAAAPPPTGCSSPPVFETKWQHGPTTYAFESYKSCCAGYGFTEEWLASSDVVGSDGAAGFFSEDHASSLNFSWCASGAQDWE</sequence>
<dbReference type="SMART" id="SM00389">
    <property type="entry name" value="HOX"/>
    <property type="match status" value="1"/>
</dbReference>
<dbReference type="InterPro" id="IPR017970">
    <property type="entry name" value="Homeobox_CS"/>
</dbReference>
<keyword evidence="6 9" id="KW-0539">Nucleus</keyword>
<keyword evidence="5 11" id="KW-0804">Transcription</keyword>
<evidence type="ECO:0000313" key="17">
    <source>
        <dbReference type="EnsemblPlants" id="Zm00001eb401450_P001"/>
    </source>
</evidence>
<dbReference type="InterPro" id="IPR001356">
    <property type="entry name" value="HD"/>
</dbReference>
<evidence type="ECO:0000256" key="8">
    <source>
        <dbReference type="ARBA" id="ARBA00037260"/>
    </source>
</evidence>
<evidence type="ECO:0000256" key="13">
    <source>
        <dbReference type="SAM" id="MobiDB-lite"/>
    </source>
</evidence>
<dbReference type="Proteomes" id="UP000007305">
    <property type="component" value="Chromosome 9"/>
</dbReference>
<evidence type="ECO:0000256" key="1">
    <source>
        <dbReference type="ARBA" id="ARBA00004123"/>
    </source>
</evidence>
<dbReference type="Pfam" id="PF00046">
    <property type="entry name" value="Homeodomain"/>
    <property type="match status" value="1"/>
</dbReference>
<dbReference type="InterPro" id="IPR009057">
    <property type="entry name" value="Homeodomain-like_sf"/>
</dbReference>
<keyword evidence="18" id="KW-1185">Reference proteome</keyword>
<protein>
    <recommendedName>
        <fullName evidence="11">Homeobox-leucine zipper protein</fullName>
    </recommendedName>
    <alternativeName>
        <fullName evidence="11">HD-ZIP protein</fullName>
    </alternativeName>
    <alternativeName>
        <fullName evidence="11">Homeodomain transcription factor</fullName>
    </alternativeName>
</protein>
<proteinExistence type="inferred from homology"/>
<evidence type="ECO:0000256" key="3">
    <source>
        <dbReference type="ARBA" id="ARBA00023125"/>
    </source>
</evidence>
<feature type="transmembrane region" description="Helical" evidence="14">
    <location>
        <begin position="114"/>
        <end position="136"/>
    </location>
</feature>
<dbReference type="PANTHER" id="PTHR24326">
    <property type="entry name" value="HOMEOBOX-LEUCINE ZIPPER PROTEIN"/>
    <property type="match status" value="1"/>
</dbReference>
<organism evidence="17 18">
    <name type="scientific">Zea mays</name>
    <name type="common">Maize</name>
    <dbReference type="NCBI Taxonomy" id="4577"/>
    <lineage>
        <taxon>Eukaryota</taxon>
        <taxon>Viridiplantae</taxon>
        <taxon>Streptophyta</taxon>
        <taxon>Embryophyta</taxon>
        <taxon>Tracheophyta</taxon>
        <taxon>Spermatophyta</taxon>
        <taxon>Magnoliopsida</taxon>
        <taxon>Liliopsida</taxon>
        <taxon>Poales</taxon>
        <taxon>Poaceae</taxon>
        <taxon>PACMAD clade</taxon>
        <taxon>Panicoideae</taxon>
        <taxon>Andropogonodae</taxon>
        <taxon>Andropogoneae</taxon>
        <taxon>Tripsacinae</taxon>
        <taxon>Zea</taxon>
    </lineage>
</organism>
<dbReference type="CDD" id="cd00086">
    <property type="entry name" value="homeodomain"/>
    <property type="match status" value="1"/>
</dbReference>
<keyword evidence="4 9" id="KW-0371">Homeobox</keyword>
<dbReference type="Gramene" id="Zm00001eb401450_T001">
    <property type="protein sequence ID" value="Zm00001eb401450_P001"/>
    <property type="gene ID" value="Zm00001eb401450"/>
</dbReference>
<name>A0A804RAC1_MAIZE</name>
<feature type="compositionally biased region" description="Low complexity" evidence="13">
    <location>
        <begin position="314"/>
        <end position="324"/>
    </location>
</feature>
<evidence type="ECO:0000256" key="7">
    <source>
        <dbReference type="ARBA" id="ARBA00025748"/>
    </source>
</evidence>
<keyword evidence="15" id="KW-0732">Signal</keyword>
<dbReference type="Pfam" id="PF02183">
    <property type="entry name" value="HALZ"/>
    <property type="match status" value="1"/>
</dbReference>
<dbReference type="GO" id="GO:0045893">
    <property type="term" value="P:positive regulation of DNA-templated transcription"/>
    <property type="evidence" value="ECO:0000318"/>
    <property type="project" value="GO_Central"/>
</dbReference>
<keyword evidence="14" id="KW-0472">Membrane</keyword>
<feature type="DNA-binding region" description="Homeobox" evidence="9">
    <location>
        <begin position="204"/>
        <end position="263"/>
    </location>
</feature>
<keyword evidence="2 11" id="KW-0805">Transcription regulation</keyword>
<dbReference type="GO" id="GO:0043565">
    <property type="term" value="F:sequence-specific DNA binding"/>
    <property type="evidence" value="ECO:0000318"/>
    <property type="project" value="GO_Central"/>
</dbReference>
<reference evidence="17" key="3">
    <citation type="submission" date="2021-05" db="UniProtKB">
        <authorList>
            <consortium name="EnsemblPlants"/>
        </authorList>
    </citation>
    <scope>IDENTIFICATION</scope>
    <source>
        <strain evidence="17">cv. B73</strain>
    </source>
</reference>
<feature type="domain" description="Homeobox" evidence="16">
    <location>
        <begin position="202"/>
        <end position="262"/>
    </location>
</feature>
<evidence type="ECO:0000256" key="9">
    <source>
        <dbReference type="PROSITE-ProRule" id="PRU00108"/>
    </source>
</evidence>
<feature type="region of interest" description="Disordered" evidence="13">
    <location>
        <begin position="84"/>
        <end position="104"/>
    </location>
</feature>
<dbReference type="EnsemblPlants" id="Zm00001eb401450_T001">
    <property type="protein sequence ID" value="Zm00001eb401450_P001"/>
    <property type="gene ID" value="Zm00001eb401450"/>
</dbReference>
<dbReference type="AlphaFoldDB" id="A0A804RAC1"/>
<keyword evidence="14" id="KW-1133">Transmembrane helix</keyword>
<comment type="function">
    <text evidence="11">Transcription factor.</text>
</comment>
<keyword evidence="3 9" id="KW-0238">DNA-binding</keyword>
<feature type="compositionally biased region" description="Polar residues" evidence="13">
    <location>
        <begin position="90"/>
        <end position="104"/>
    </location>
</feature>
<evidence type="ECO:0000259" key="16">
    <source>
        <dbReference type="PROSITE" id="PS50071"/>
    </source>
</evidence>
<comment type="subcellular location">
    <subcellularLocation>
        <location evidence="1 9 10">Nucleus</location>
    </subcellularLocation>
</comment>
<dbReference type="PROSITE" id="PS00027">
    <property type="entry name" value="HOMEOBOX_1"/>
    <property type="match status" value="1"/>
</dbReference>
<dbReference type="FunFam" id="1.10.10.60:FF:000242">
    <property type="entry name" value="Homeobox-leucine zipper protein HOX13"/>
    <property type="match status" value="1"/>
</dbReference>
<dbReference type="PROSITE" id="PS50071">
    <property type="entry name" value="HOMEOBOX_2"/>
    <property type="match status" value="1"/>
</dbReference>
<evidence type="ECO:0000313" key="18">
    <source>
        <dbReference type="Proteomes" id="UP000007305"/>
    </source>
</evidence>
<evidence type="ECO:0000256" key="6">
    <source>
        <dbReference type="ARBA" id="ARBA00023242"/>
    </source>
</evidence>
<reference evidence="17" key="2">
    <citation type="submission" date="2019-07" db="EMBL/GenBank/DDBJ databases">
        <authorList>
            <person name="Seetharam A."/>
            <person name="Woodhouse M."/>
            <person name="Cannon E."/>
        </authorList>
    </citation>
    <scope>NUCLEOTIDE SEQUENCE [LARGE SCALE GENOMIC DNA]</scope>
    <source>
        <strain evidence="17">cv. B73</strain>
    </source>
</reference>
<feature type="chain" id="PRO_5032354840" description="Homeobox-leucine zipper protein" evidence="15">
    <location>
        <begin position="17"/>
        <end position="458"/>
    </location>
</feature>
<dbReference type="SUPFAM" id="SSF46689">
    <property type="entry name" value="Homeodomain-like"/>
    <property type="match status" value="1"/>
</dbReference>
<evidence type="ECO:0000256" key="4">
    <source>
        <dbReference type="ARBA" id="ARBA00023155"/>
    </source>
</evidence>
<reference evidence="18" key="1">
    <citation type="journal article" date="2009" name="Science">
        <title>The B73 maize genome: complexity, diversity, and dynamics.</title>
        <authorList>
            <person name="Schnable P.S."/>
            <person name="Ware D."/>
            <person name="Fulton R.S."/>
            <person name="Stein J.C."/>
            <person name="Wei F."/>
            <person name="Pasternak S."/>
            <person name="Liang C."/>
            <person name="Zhang J."/>
            <person name="Fulton L."/>
            <person name="Graves T.A."/>
            <person name="Minx P."/>
            <person name="Reily A.D."/>
            <person name="Courtney L."/>
            <person name="Kruchowski S.S."/>
            <person name="Tomlinson C."/>
            <person name="Strong C."/>
            <person name="Delehaunty K."/>
            <person name="Fronick C."/>
            <person name="Courtney B."/>
            <person name="Rock S.M."/>
            <person name="Belter E."/>
            <person name="Du F."/>
            <person name="Kim K."/>
            <person name="Abbott R.M."/>
            <person name="Cotton M."/>
            <person name="Levy A."/>
            <person name="Marchetto P."/>
            <person name="Ochoa K."/>
            <person name="Jackson S.M."/>
            <person name="Gillam B."/>
            <person name="Chen W."/>
            <person name="Yan L."/>
            <person name="Higginbotham J."/>
            <person name="Cardenas M."/>
            <person name="Waligorski J."/>
            <person name="Applebaum E."/>
            <person name="Phelps L."/>
            <person name="Falcone J."/>
            <person name="Kanchi K."/>
            <person name="Thane T."/>
            <person name="Scimone A."/>
            <person name="Thane N."/>
            <person name="Henke J."/>
            <person name="Wang T."/>
            <person name="Ruppert J."/>
            <person name="Shah N."/>
            <person name="Rotter K."/>
            <person name="Hodges J."/>
            <person name="Ingenthron E."/>
            <person name="Cordes M."/>
            <person name="Kohlberg S."/>
            <person name="Sgro J."/>
            <person name="Delgado B."/>
            <person name="Mead K."/>
            <person name="Chinwalla A."/>
            <person name="Leonard S."/>
            <person name="Crouse K."/>
            <person name="Collura K."/>
            <person name="Kudrna D."/>
            <person name="Currie J."/>
            <person name="He R."/>
            <person name="Angelova A."/>
            <person name="Rajasekar S."/>
            <person name="Mueller T."/>
            <person name="Lomeli R."/>
            <person name="Scara G."/>
            <person name="Ko A."/>
            <person name="Delaney K."/>
            <person name="Wissotski M."/>
            <person name="Lopez G."/>
            <person name="Campos D."/>
            <person name="Braidotti M."/>
            <person name="Ashley E."/>
            <person name="Golser W."/>
            <person name="Kim H."/>
            <person name="Lee S."/>
            <person name="Lin J."/>
            <person name="Dujmic Z."/>
            <person name="Kim W."/>
            <person name="Talag J."/>
            <person name="Zuccolo A."/>
            <person name="Fan C."/>
            <person name="Sebastian A."/>
            <person name="Kramer M."/>
            <person name="Spiegel L."/>
            <person name="Nascimento L."/>
            <person name="Zutavern T."/>
            <person name="Miller B."/>
            <person name="Ambroise C."/>
            <person name="Muller S."/>
            <person name="Spooner W."/>
            <person name="Narechania A."/>
            <person name="Ren L."/>
            <person name="Wei S."/>
            <person name="Kumari S."/>
            <person name="Faga B."/>
            <person name="Levy M.J."/>
            <person name="McMahan L."/>
            <person name="Van Buren P."/>
            <person name="Vaughn M.W."/>
            <person name="Ying K."/>
            <person name="Yeh C.-T."/>
            <person name="Emrich S.J."/>
            <person name="Jia Y."/>
            <person name="Kalyanaraman A."/>
            <person name="Hsia A.-P."/>
            <person name="Barbazuk W.B."/>
            <person name="Baucom R.S."/>
            <person name="Brutnell T.P."/>
            <person name="Carpita N.C."/>
            <person name="Chaparro C."/>
            <person name="Chia J.-M."/>
            <person name="Deragon J.-M."/>
            <person name="Estill J.C."/>
            <person name="Fu Y."/>
            <person name="Jeddeloh J.A."/>
            <person name="Han Y."/>
            <person name="Lee H."/>
            <person name="Li P."/>
            <person name="Lisch D.R."/>
            <person name="Liu S."/>
            <person name="Liu Z."/>
            <person name="Nagel D.H."/>
            <person name="McCann M.C."/>
            <person name="SanMiguel P."/>
            <person name="Myers A.M."/>
            <person name="Nettleton D."/>
            <person name="Nguyen J."/>
            <person name="Penning B.W."/>
            <person name="Ponnala L."/>
            <person name="Schneider K.L."/>
            <person name="Schwartz D.C."/>
            <person name="Sharma A."/>
            <person name="Soderlund C."/>
            <person name="Springer N.M."/>
            <person name="Sun Q."/>
            <person name="Wang H."/>
            <person name="Waterman M."/>
            <person name="Westerman R."/>
            <person name="Wolfgruber T.K."/>
            <person name="Yang L."/>
            <person name="Yu Y."/>
            <person name="Zhang L."/>
            <person name="Zhou S."/>
            <person name="Zhu Q."/>
            <person name="Bennetzen J.L."/>
            <person name="Dawe R.K."/>
            <person name="Jiang J."/>
            <person name="Jiang N."/>
            <person name="Presting G.G."/>
            <person name="Wessler S.R."/>
            <person name="Aluru S."/>
            <person name="Martienssen R.A."/>
            <person name="Clifton S.W."/>
            <person name="McCombie W.R."/>
            <person name="Wing R.A."/>
            <person name="Wilson R.K."/>
        </authorList>
    </citation>
    <scope>NUCLEOTIDE SEQUENCE [LARGE SCALE GENOMIC DNA]</scope>
    <source>
        <strain evidence="18">cv. B73</strain>
    </source>
</reference>
<dbReference type="FunCoup" id="A0A804RAC1">
    <property type="interactions" value="60"/>
</dbReference>
<evidence type="ECO:0000256" key="10">
    <source>
        <dbReference type="RuleBase" id="RU000682"/>
    </source>
</evidence>
<keyword evidence="14" id="KW-0812">Transmembrane</keyword>
<evidence type="ECO:0000256" key="2">
    <source>
        <dbReference type="ARBA" id="ARBA00023015"/>
    </source>
</evidence>
<feature type="signal peptide" evidence="15">
    <location>
        <begin position="1"/>
        <end position="16"/>
    </location>
</feature>
<evidence type="ECO:0000256" key="5">
    <source>
        <dbReference type="ARBA" id="ARBA00023163"/>
    </source>
</evidence>
<evidence type="ECO:0000256" key="11">
    <source>
        <dbReference type="RuleBase" id="RU369038"/>
    </source>
</evidence>
<dbReference type="GO" id="GO:0000981">
    <property type="term" value="F:DNA-binding transcription factor activity, RNA polymerase II-specific"/>
    <property type="evidence" value="ECO:0007669"/>
    <property type="project" value="UniProtKB-UniRule"/>
</dbReference>
<feature type="region of interest" description="Disordered" evidence="13">
    <location>
        <begin position="299"/>
        <end position="345"/>
    </location>
</feature>
<comment type="similarity">
    <text evidence="7 11">Belongs to the HD-ZIP homeobox family. Class I subfamily.</text>
</comment>
<dbReference type="InParanoid" id="A0A804RAC1"/>
<gene>
    <name evidence="17" type="primary">LOC100282963</name>
</gene>
<keyword evidence="12" id="KW-0175">Coiled coil</keyword>
<comment type="function">
    <text evidence="8">Probable transcription factor.</text>
</comment>
<evidence type="ECO:0000256" key="15">
    <source>
        <dbReference type="SAM" id="SignalP"/>
    </source>
</evidence>
<dbReference type="PANTHER" id="PTHR24326:SF300">
    <property type="entry name" value="HOMEOBOX-LEUCINE ZIPPER PROTEIN HOX13"/>
    <property type="match status" value="1"/>
</dbReference>
<dbReference type="InterPro" id="IPR003106">
    <property type="entry name" value="Leu_zip_homeo"/>
</dbReference>
<dbReference type="Gene3D" id="1.10.10.60">
    <property type="entry name" value="Homeodomain-like"/>
    <property type="match status" value="1"/>
</dbReference>
<dbReference type="GO" id="GO:0005634">
    <property type="term" value="C:nucleus"/>
    <property type="evidence" value="ECO:0000318"/>
    <property type="project" value="GO_Central"/>
</dbReference>
<accession>A0A804RAC1</accession>
<feature type="coiled-coil region" evidence="12">
    <location>
        <begin position="268"/>
        <end position="295"/>
    </location>
</feature>